<dbReference type="STRING" id="205917.A0A4Y9YF81"/>
<dbReference type="Pfam" id="PF03171">
    <property type="entry name" value="2OG-FeII_Oxy"/>
    <property type="match status" value="3"/>
</dbReference>
<feature type="domain" description="Isopenicillin N synthase-like Fe(2+) 2OG dioxygenase" evidence="1">
    <location>
        <begin position="197"/>
        <end position="291"/>
    </location>
</feature>
<dbReference type="InterPro" id="IPR044861">
    <property type="entry name" value="IPNS-like_FE2OG_OXY"/>
</dbReference>
<evidence type="ECO:0000259" key="1">
    <source>
        <dbReference type="Pfam" id="PF03171"/>
    </source>
</evidence>
<feature type="domain" description="Non-haem dioxygenase N-terminal" evidence="2">
    <location>
        <begin position="443"/>
        <end position="547"/>
    </location>
</feature>
<dbReference type="OrthoDB" id="406156at2759"/>
<dbReference type="EMBL" id="SEOQ01000551">
    <property type="protein sequence ID" value="TFY60650.1"/>
    <property type="molecule type" value="Genomic_DNA"/>
</dbReference>
<feature type="domain" description="Non-haem dioxygenase N-terminal" evidence="2">
    <location>
        <begin position="902"/>
        <end position="1007"/>
    </location>
</feature>
<gene>
    <name evidence="3" type="ORF">EVG20_g7340</name>
</gene>
<dbReference type="InterPro" id="IPR026992">
    <property type="entry name" value="DIOX_N"/>
</dbReference>
<organism evidence="3 4">
    <name type="scientific">Dentipellis fragilis</name>
    <dbReference type="NCBI Taxonomy" id="205917"/>
    <lineage>
        <taxon>Eukaryota</taxon>
        <taxon>Fungi</taxon>
        <taxon>Dikarya</taxon>
        <taxon>Basidiomycota</taxon>
        <taxon>Agaricomycotina</taxon>
        <taxon>Agaricomycetes</taxon>
        <taxon>Russulales</taxon>
        <taxon>Hericiaceae</taxon>
        <taxon>Dentipellis</taxon>
    </lineage>
</organism>
<feature type="domain" description="Isopenicillin N synthase-like Fe(2+) 2OG dioxygenase" evidence="1">
    <location>
        <begin position="1073"/>
        <end position="1165"/>
    </location>
</feature>
<evidence type="ECO:0000259" key="2">
    <source>
        <dbReference type="Pfam" id="PF14226"/>
    </source>
</evidence>
<protein>
    <recommendedName>
        <fullName evidence="5">Fe2OG dioxygenase domain-containing protein</fullName>
    </recommendedName>
</protein>
<feature type="domain" description="Isopenicillin N synthase-like Fe(2+) 2OG dioxygenase" evidence="1">
    <location>
        <begin position="609"/>
        <end position="710"/>
    </location>
</feature>
<dbReference type="InterPro" id="IPR050231">
    <property type="entry name" value="Iron_ascorbate_oxido_reductase"/>
</dbReference>
<dbReference type="PRINTS" id="PR00682">
    <property type="entry name" value="IPNSYNTHASE"/>
</dbReference>
<evidence type="ECO:0008006" key="5">
    <source>
        <dbReference type="Google" id="ProtNLM"/>
    </source>
</evidence>
<comment type="caution">
    <text evidence="3">The sequence shown here is derived from an EMBL/GenBank/DDBJ whole genome shotgun (WGS) entry which is preliminary data.</text>
</comment>
<dbReference type="AlphaFoldDB" id="A0A4Y9YF81"/>
<dbReference type="Gene3D" id="2.60.120.330">
    <property type="entry name" value="B-lactam Antibiotic, Isopenicillin N Synthase, Chain"/>
    <property type="match status" value="3"/>
</dbReference>
<accession>A0A4Y9YF81</accession>
<keyword evidence="4" id="KW-1185">Reference proteome</keyword>
<name>A0A4Y9YF81_9AGAM</name>
<dbReference type="PANTHER" id="PTHR47990">
    <property type="entry name" value="2-OXOGLUTARATE (2OG) AND FE(II)-DEPENDENT OXYGENASE SUPERFAMILY PROTEIN-RELATED"/>
    <property type="match status" value="1"/>
</dbReference>
<evidence type="ECO:0000313" key="3">
    <source>
        <dbReference type="EMBL" id="TFY60650.1"/>
    </source>
</evidence>
<dbReference type="InterPro" id="IPR027443">
    <property type="entry name" value="IPNS-like_sf"/>
</dbReference>
<proteinExistence type="predicted"/>
<feature type="domain" description="Non-haem dioxygenase N-terminal" evidence="2">
    <location>
        <begin position="29"/>
        <end position="133"/>
    </location>
</feature>
<dbReference type="SUPFAM" id="SSF51197">
    <property type="entry name" value="Clavaminate synthase-like"/>
    <property type="match status" value="3"/>
</dbReference>
<sequence length="1237" mass="141251">MPAITLPSVPRWVPAPVTQENIDWADLAIIDLAKAQTPEGRAEQVTTARDAMHKQGFFYVVNHGLEKSKIDRLFDIANVPFSQVDDNEKRRYEANIKATGEYLGYKLPQYWHIANGVKDRIEHYNFPRDVSRREHPTALQPFLPEIQSFIEYQHKNIMHELERLLSLGLELPENTLTDMHPYDETNHSFFRFMLYNPRSNDEEEKTDGVWMKGHADHMTLTALWSQPVTALQIKDHDGQWRYLRHIDNALIINCGDTTEYLSGGYYKSAIHRVIKPPQDQSGYKRLGMIYFHYMADQLLLEPFTESPVLQREGITKVIDGPIPTQEAWRKGRVSRYGVTTLTKSEEDGIEYEIINGVKWCTIMLSGNILTDLVYAVLRAQIWFYVVFILALDPVRLTRYAVKGASCCASSSQSRMPAVTVPNVPRWIPAPVTQQDVDWADLAVIDLSKTKTPEGRAEQAIIARDAMHKQGFFYAINHGLDKAEVDRMFDIAAVPFNQVSEEEKQRYVANIKTTGEYYGYKLQQYWNIANGVKDRIEHYNFPRDVSRRQHPEPLRPLLPEIQNFIEFTHRNVLNEVEKLLSLGLELPENTMPDMHPYDDTNHSYFRFMVYNPRPEEEETKTEGVWMKGHADHTSLSALWSQPVTALQILDHNGKWRYVRHIDNALVSTTAAREAHSVILAMQVINCGDTTEYVSGGYYKSAIHRVVKPPEDQNGYKRLGLFYFHYMADDIRLEPLRSSPVLQREGITKVINGPAPTQHTWRKARTATFGVTDLQKSAEEKGIEYEIVNATSPPFHIPPSTTLSNAGGSSIDADKFSIEPSESLAKRGCVLARETTAPSRHRTKILQTFTPSSEEMATFGHSKHCSLIPCRSTSTMPAVTQPPAPHWVPAPATSADLDWAELQTIDLQKARTPEGRAEQVRIAADAMHNQGFFYVVNHGLEQPQIERMFDIASIPFVSVEPDEKKVYEAKIKETGTFMGYKPLQYWHIANGVKDRLEHYNINREVNLKQHPSALRPFLPEIQDFIRFNHEGVVHELTKLLALGLELPEDTLSSVHSFNEKNHSYTRFILYHPRPAEEEVQTENVWLKGHADHTSLSLLWSQPVAALQIRDTEGKWRFVKHKENALIVNCGDTLDMLSGGYYKSAIHRVVQPPEDQQGYKRLGVIYFCYADDDLPLAPFMSSPVLQNFDVVRRAPEGQEPSMATWRKARTAAYGTSELKKSAEQGVEEEVVAGIRVKHFN</sequence>
<dbReference type="Proteomes" id="UP000298327">
    <property type="component" value="Unassembled WGS sequence"/>
</dbReference>
<reference evidence="3 4" key="1">
    <citation type="submission" date="2019-02" db="EMBL/GenBank/DDBJ databases">
        <title>Genome sequencing of the rare red list fungi Dentipellis fragilis.</title>
        <authorList>
            <person name="Buettner E."/>
            <person name="Kellner H."/>
        </authorList>
    </citation>
    <scope>NUCLEOTIDE SEQUENCE [LARGE SCALE GENOMIC DNA]</scope>
    <source>
        <strain evidence="3 4">DSM 105465</strain>
    </source>
</reference>
<dbReference type="Pfam" id="PF14226">
    <property type="entry name" value="DIOX_N"/>
    <property type="match status" value="3"/>
</dbReference>
<evidence type="ECO:0000313" key="4">
    <source>
        <dbReference type="Proteomes" id="UP000298327"/>
    </source>
</evidence>